<keyword evidence="1" id="KW-0732">Signal</keyword>
<keyword evidence="4" id="KW-1185">Reference proteome</keyword>
<accession>A0ABU3SYX8</accession>
<gene>
    <name evidence="3" type="ORF">RS130_16130</name>
</gene>
<dbReference type="SUPFAM" id="SSF63829">
    <property type="entry name" value="Calcium-dependent phosphotriesterase"/>
    <property type="match status" value="1"/>
</dbReference>
<reference evidence="3 4" key="1">
    <citation type="submission" date="2023-10" db="EMBL/GenBank/DDBJ databases">
        <title>Glaciecola aquimarina strain GGW-M5 nov., isolated from a coastal seawater.</title>
        <authorList>
            <person name="Bayburt H."/>
            <person name="Kim J.M."/>
            <person name="Choi B.J."/>
            <person name="Jeon C.O."/>
        </authorList>
    </citation>
    <scope>NUCLEOTIDE SEQUENCE [LARGE SCALE GENOMIC DNA]</scope>
    <source>
        <strain evidence="3 4">KCTC 32108</strain>
    </source>
</reference>
<comment type="caution">
    <text evidence="3">The sequence shown here is derived from an EMBL/GenBank/DDBJ whole genome shotgun (WGS) entry which is preliminary data.</text>
</comment>
<dbReference type="PANTHER" id="PTHR33546:SF1">
    <property type="entry name" value="LARGE, MULTIFUNCTIONAL SECRETED PROTEIN"/>
    <property type="match status" value="1"/>
</dbReference>
<feature type="signal peptide" evidence="1">
    <location>
        <begin position="1"/>
        <end position="22"/>
    </location>
</feature>
<evidence type="ECO:0000259" key="2">
    <source>
        <dbReference type="Pfam" id="PF23500"/>
    </source>
</evidence>
<dbReference type="PANTHER" id="PTHR33546">
    <property type="entry name" value="LARGE, MULTIFUNCTIONAL SECRETED PROTEIN-RELATED"/>
    <property type="match status" value="1"/>
</dbReference>
<dbReference type="InterPro" id="IPR055557">
    <property type="entry name" value="DUF7133"/>
</dbReference>
<organism evidence="3 4">
    <name type="scientific">Paraglaciecola aquimarina</name>
    <dbReference type="NCBI Taxonomy" id="1235557"/>
    <lineage>
        <taxon>Bacteria</taxon>
        <taxon>Pseudomonadati</taxon>
        <taxon>Pseudomonadota</taxon>
        <taxon>Gammaproteobacteria</taxon>
        <taxon>Alteromonadales</taxon>
        <taxon>Alteromonadaceae</taxon>
        <taxon>Paraglaciecola</taxon>
    </lineage>
</organism>
<dbReference type="Gene3D" id="2.120.10.30">
    <property type="entry name" value="TolB, C-terminal domain"/>
    <property type="match status" value="1"/>
</dbReference>
<feature type="chain" id="PRO_5045253543" description="DUF7133 domain-containing protein" evidence="1">
    <location>
        <begin position="23"/>
        <end position="165"/>
    </location>
</feature>
<feature type="domain" description="DUF7133" evidence="2">
    <location>
        <begin position="76"/>
        <end position="137"/>
    </location>
</feature>
<evidence type="ECO:0000313" key="3">
    <source>
        <dbReference type="EMBL" id="MDU0355224.1"/>
    </source>
</evidence>
<proteinExistence type="predicted"/>
<sequence>MNKITKALGLSLLLVGSTSVYAQSAPKNIYKPDGYSIVTIDTPADVRFHATGLDSTPTGEIYVATRFGDVWKLTGDKWTKFAEGLHEPTGLLVDDDGTIVVAQKPEFTRLTDTDNDGQADEYEMVVDDWDFHDNYHEFTFGPVKDKQGNYYGTLNLSHGALASFL</sequence>
<evidence type="ECO:0000256" key="1">
    <source>
        <dbReference type="SAM" id="SignalP"/>
    </source>
</evidence>
<dbReference type="RefSeq" id="WP_316026771.1">
    <property type="nucleotide sequence ID" value="NZ_JAWDIO010000002.1"/>
</dbReference>
<dbReference type="InterPro" id="IPR011042">
    <property type="entry name" value="6-blade_b-propeller_TolB-like"/>
</dbReference>
<protein>
    <recommendedName>
        <fullName evidence="2">DUF7133 domain-containing protein</fullName>
    </recommendedName>
</protein>
<dbReference type="Pfam" id="PF23500">
    <property type="entry name" value="DUF7133"/>
    <property type="match status" value="1"/>
</dbReference>
<dbReference type="Proteomes" id="UP001247805">
    <property type="component" value="Unassembled WGS sequence"/>
</dbReference>
<name>A0ABU3SYX8_9ALTE</name>
<dbReference type="EMBL" id="JAWDIO010000002">
    <property type="protein sequence ID" value="MDU0355224.1"/>
    <property type="molecule type" value="Genomic_DNA"/>
</dbReference>
<evidence type="ECO:0000313" key="4">
    <source>
        <dbReference type="Proteomes" id="UP001247805"/>
    </source>
</evidence>